<dbReference type="Proteomes" id="UP000594014">
    <property type="component" value="Chromosome"/>
</dbReference>
<keyword evidence="2" id="KW-1185">Reference proteome</keyword>
<reference evidence="1" key="1">
    <citation type="submission" date="2019-08" db="EMBL/GenBank/DDBJ databases">
        <title>Genome sequence of Clostridiales bacterium MT110.</title>
        <authorList>
            <person name="Cao J."/>
        </authorList>
    </citation>
    <scope>NUCLEOTIDE SEQUENCE</scope>
    <source>
        <strain evidence="1">MT110</strain>
    </source>
</reference>
<proteinExistence type="predicted"/>
<sequence>MDLTYHEIKEQYRSMQQTKSYLDGQMTEISKWIKTRRYTSLIVLGCGSSFSLAKSLARMTHMKTGFPSTALPAGDVLLHANRYIKSFEGALVLAVSRSGSTSEILLALEALKAQNCQFTTVTLTCREASALAELSDMNLDLPWAYDHSVCQTRTVSCLYYAFAYILANLTHDFDLLADLDEVIAHGDDYLDQIDALLKNYAADSWSQVVVLGDAELCGLAEEGALAFKEICQLPSNHYHLLDSRHGPAVLINEDTMILAVLGPHNDYEKDFLQDMSKKTSHIIAFTDKPQESDSVQFMPYHREISHIAKGLPFIQICQLLSYHKAIYRGTNPDAPTGLDAWISL</sequence>
<dbReference type="EMBL" id="CP042469">
    <property type="protein sequence ID" value="QOX65128.1"/>
    <property type="molecule type" value="Genomic_DNA"/>
</dbReference>
<gene>
    <name evidence="1" type="ORF">FRZ06_18140</name>
</gene>
<name>A0ACD1AFW2_9FIRM</name>
<evidence type="ECO:0000313" key="1">
    <source>
        <dbReference type="EMBL" id="QOX65128.1"/>
    </source>
</evidence>
<evidence type="ECO:0000313" key="2">
    <source>
        <dbReference type="Proteomes" id="UP000594014"/>
    </source>
</evidence>
<protein>
    <submittedName>
        <fullName evidence="1">SIS domain-containing protein</fullName>
    </submittedName>
</protein>
<organism evidence="1 2">
    <name type="scientific">Anoxybacterium hadale</name>
    <dbReference type="NCBI Taxonomy" id="3408580"/>
    <lineage>
        <taxon>Bacteria</taxon>
        <taxon>Bacillati</taxon>
        <taxon>Bacillota</taxon>
        <taxon>Clostridia</taxon>
        <taxon>Peptostreptococcales</taxon>
        <taxon>Anaerovoracaceae</taxon>
        <taxon>Anoxybacterium</taxon>
    </lineage>
</organism>
<accession>A0ACD1AFW2</accession>